<evidence type="ECO:0000256" key="9">
    <source>
        <dbReference type="ARBA" id="ARBA00023170"/>
    </source>
</evidence>
<feature type="transmembrane region" description="Helical" evidence="14">
    <location>
        <begin position="182"/>
        <end position="201"/>
    </location>
</feature>
<dbReference type="Gene3D" id="1.20.1070.10">
    <property type="entry name" value="Rhodopsin 7-helix transmembrane proteins"/>
    <property type="match status" value="1"/>
</dbReference>
<keyword evidence="6 13" id="KW-0297">G-protein coupled receptor</keyword>
<name>A0A6P8FJ70_CLUHA</name>
<keyword evidence="16" id="KW-1185">Reference proteome</keyword>
<evidence type="ECO:0000256" key="14">
    <source>
        <dbReference type="SAM" id="Phobius"/>
    </source>
</evidence>
<feature type="transmembrane region" description="Helical" evidence="14">
    <location>
        <begin position="143"/>
        <end position="170"/>
    </location>
</feature>
<dbReference type="GO" id="GO:0006954">
    <property type="term" value="P:inflammatory response"/>
    <property type="evidence" value="ECO:0007669"/>
    <property type="project" value="TreeGrafter"/>
</dbReference>
<comment type="similarity">
    <text evidence="12">Belongs to the chemokine-like receptor (CMKLR) family.</text>
</comment>
<dbReference type="OrthoDB" id="6117944at2759"/>
<reference evidence="17" key="1">
    <citation type="submission" date="2025-08" db="UniProtKB">
        <authorList>
            <consortium name="RefSeq"/>
        </authorList>
    </citation>
    <scope>IDENTIFICATION</scope>
</reference>
<feature type="domain" description="G-protein coupled receptors family 1 profile" evidence="15">
    <location>
        <begin position="82"/>
        <end position="323"/>
    </location>
</feature>
<feature type="transmembrane region" description="Helical" evidence="14">
    <location>
        <begin position="225"/>
        <end position="247"/>
    </location>
</feature>
<feature type="transmembrane region" description="Helical" evidence="14">
    <location>
        <begin position="268"/>
        <end position="287"/>
    </location>
</feature>
<feature type="transmembrane region" description="Helical" evidence="14">
    <location>
        <begin position="307"/>
        <end position="326"/>
    </location>
</feature>
<dbReference type="Proteomes" id="UP000515152">
    <property type="component" value="Chromosome 7"/>
</dbReference>
<dbReference type="SUPFAM" id="SSF81321">
    <property type="entry name" value="Family A G protein-coupled receptor-like"/>
    <property type="match status" value="1"/>
</dbReference>
<keyword evidence="7 14" id="KW-0472">Membrane</keyword>
<evidence type="ECO:0000256" key="1">
    <source>
        <dbReference type="ARBA" id="ARBA00004651"/>
    </source>
</evidence>
<dbReference type="GeneID" id="105896989"/>
<keyword evidence="9 13" id="KW-0675">Receptor</keyword>
<evidence type="ECO:0000256" key="10">
    <source>
        <dbReference type="ARBA" id="ARBA00023180"/>
    </source>
</evidence>
<keyword evidence="2" id="KW-1003">Cell membrane</keyword>
<dbReference type="FunFam" id="1.20.1070.10:FF:000034">
    <property type="entry name" value="G-protein coupled receptor 1"/>
    <property type="match status" value="1"/>
</dbReference>
<dbReference type="CDD" id="cd14974">
    <property type="entry name" value="7tmA_Anaphylatoxin_R-like"/>
    <property type="match status" value="1"/>
</dbReference>
<dbReference type="GO" id="GO:0004930">
    <property type="term" value="F:G protein-coupled receptor activity"/>
    <property type="evidence" value="ECO:0007669"/>
    <property type="project" value="UniProtKB-KW"/>
</dbReference>
<dbReference type="RefSeq" id="XP_031426019.1">
    <property type="nucleotide sequence ID" value="XM_031570159.2"/>
</dbReference>
<dbReference type="GO" id="GO:0006935">
    <property type="term" value="P:chemotaxis"/>
    <property type="evidence" value="ECO:0007669"/>
    <property type="project" value="UniProtKB-KW"/>
</dbReference>
<dbReference type="GO" id="GO:0007204">
    <property type="term" value="P:positive regulation of cytosolic calcium ion concentration"/>
    <property type="evidence" value="ECO:0007669"/>
    <property type="project" value="TreeGrafter"/>
</dbReference>
<keyword evidence="3" id="KW-0145">Chemotaxis</keyword>
<dbReference type="PROSITE" id="PS50262">
    <property type="entry name" value="G_PROTEIN_RECEP_F1_2"/>
    <property type="match status" value="1"/>
</dbReference>
<dbReference type="SMART" id="SM01381">
    <property type="entry name" value="7TM_GPCR_Srsx"/>
    <property type="match status" value="1"/>
</dbReference>
<keyword evidence="4 13" id="KW-0812">Transmembrane</keyword>
<dbReference type="GO" id="GO:0004875">
    <property type="term" value="F:complement receptor activity"/>
    <property type="evidence" value="ECO:0007669"/>
    <property type="project" value="TreeGrafter"/>
</dbReference>
<protein>
    <submittedName>
        <fullName evidence="17">Chemokine-like receptor 1 isoform X1</fullName>
    </submittedName>
</protein>
<evidence type="ECO:0000256" key="8">
    <source>
        <dbReference type="ARBA" id="ARBA00023157"/>
    </source>
</evidence>
<dbReference type="PRINTS" id="PR00526">
    <property type="entry name" value="FMETLEUPHER"/>
</dbReference>
<proteinExistence type="inferred from homology"/>
<dbReference type="InterPro" id="IPR000826">
    <property type="entry name" value="Formyl_rcpt-rel"/>
</dbReference>
<keyword evidence="5 14" id="KW-1133">Transmembrane helix</keyword>
<feature type="transmembrane region" description="Helical" evidence="14">
    <location>
        <begin position="102"/>
        <end position="123"/>
    </location>
</feature>
<evidence type="ECO:0000259" key="15">
    <source>
        <dbReference type="PROSITE" id="PS50262"/>
    </source>
</evidence>
<dbReference type="Pfam" id="PF00001">
    <property type="entry name" value="7tm_1"/>
    <property type="match status" value="1"/>
</dbReference>
<dbReference type="AlphaFoldDB" id="A0A6P8FJ70"/>
<dbReference type="PROSITE" id="PS00237">
    <property type="entry name" value="G_PROTEIN_RECEP_F1_1"/>
    <property type="match status" value="1"/>
</dbReference>
<evidence type="ECO:0000256" key="5">
    <source>
        <dbReference type="ARBA" id="ARBA00022989"/>
    </source>
</evidence>
<keyword evidence="10" id="KW-0325">Glycoprotein</keyword>
<evidence type="ECO:0000256" key="7">
    <source>
        <dbReference type="ARBA" id="ARBA00023136"/>
    </source>
</evidence>
<dbReference type="KEGG" id="char:105896989"/>
<sequence>MSKYSPHFVLCWTPRRSEAEMEIDLDYSMDLDYSDFYSNYSNDNATAEEEIPETTQSTCFTDSTCITLVVINTVIFLLGVLGNGIVIWIAGFKMKKTINTTWYLSLAVSDFLVCAINPFNIAFAAMQNWVFGLFLCKFTSFTMFVNMFSSIFLLVFISVDRCIAVVFPVWAQNHRTTRTASVAVTVAWIFSVVLSIPSIVFRDVQTHMGRTHCFNSYTTDPHSHITIAVSRFVSGFVVPFIIIIVCYSVIARRLMSGPIKRSTKPLKIMTALIVTFFICWLPYHVFILLELNSSFYDKTSIKHGLQFGTLLALANSCLNPVLYVFMGNDFRKKFRSSLLSKMENAMGEDNRTTSRYLSRTSSMDGRASTHI</sequence>
<keyword evidence="11 13" id="KW-0807">Transducer</keyword>
<gene>
    <name evidence="17" type="primary">LOC105896989</name>
</gene>
<feature type="transmembrane region" description="Helical" evidence="14">
    <location>
        <begin position="66"/>
        <end position="90"/>
    </location>
</feature>
<evidence type="ECO:0000313" key="17">
    <source>
        <dbReference type="RefSeq" id="XP_031426019.1"/>
    </source>
</evidence>
<evidence type="ECO:0000256" key="6">
    <source>
        <dbReference type="ARBA" id="ARBA00023040"/>
    </source>
</evidence>
<organism evidence="16 17">
    <name type="scientific">Clupea harengus</name>
    <name type="common">Atlantic herring</name>
    <dbReference type="NCBI Taxonomy" id="7950"/>
    <lineage>
        <taxon>Eukaryota</taxon>
        <taxon>Metazoa</taxon>
        <taxon>Chordata</taxon>
        <taxon>Craniata</taxon>
        <taxon>Vertebrata</taxon>
        <taxon>Euteleostomi</taxon>
        <taxon>Actinopterygii</taxon>
        <taxon>Neopterygii</taxon>
        <taxon>Teleostei</taxon>
        <taxon>Clupei</taxon>
        <taxon>Clupeiformes</taxon>
        <taxon>Clupeoidei</taxon>
        <taxon>Clupeidae</taxon>
        <taxon>Clupea</taxon>
    </lineage>
</organism>
<dbReference type="GO" id="GO:0005886">
    <property type="term" value="C:plasma membrane"/>
    <property type="evidence" value="ECO:0007669"/>
    <property type="project" value="UniProtKB-SubCell"/>
</dbReference>
<keyword evidence="8" id="KW-1015">Disulfide bond</keyword>
<evidence type="ECO:0000256" key="11">
    <source>
        <dbReference type="ARBA" id="ARBA00023224"/>
    </source>
</evidence>
<dbReference type="GO" id="GO:0007200">
    <property type="term" value="P:phospholipase C-activating G protein-coupled receptor signaling pathway"/>
    <property type="evidence" value="ECO:0007669"/>
    <property type="project" value="TreeGrafter"/>
</dbReference>
<dbReference type="PRINTS" id="PR00237">
    <property type="entry name" value="GPCRRHODOPSN"/>
</dbReference>
<comment type="similarity">
    <text evidence="13">Belongs to the G-protein coupled receptor 1 family.</text>
</comment>
<dbReference type="PANTHER" id="PTHR24225">
    <property type="entry name" value="CHEMOTACTIC RECEPTOR"/>
    <property type="match status" value="1"/>
</dbReference>
<accession>A0A6P8FJ70</accession>
<dbReference type="InterPro" id="IPR000276">
    <property type="entry name" value="GPCR_Rhodpsn"/>
</dbReference>
<evidence type="ECO:0000256" key="13">
    <source>
        <dbReference type="RuleBase" id="RU000688"/>
    </source>
</evidence>
<evidence type="ECO:0000256" key="2">
    <source>
        <dbReference type="ARBA" id="ARBA00022475"/>
    </source>
</evidence>
<dbReference type="PANTHER" id="PTHR24225:SF0">
    <property type="entry name" value="N-FORMYL PEPTIDE RECEPTOR 2"/>
    <property type="match status" value="1"/>
</dbReference>
<evidence type="ECO:0000313" key="16">
    <source>
        <dbReference type="Proteomes" id="UP000515152"/>
    </source>
</evidence>
<evidence type="ECO:0000256" key="4">
    <source>
        <dbReference type="ARBA" id="ARBA00022692"/>
    </source>
</evidence>
<dbReference type="InterPro" id="IPR017452">
    <property type="entry name" value="GPCR_Rhodpsn_7TM"/>
</dbReference>
<evidence type="ECO:0000256" key="12">
    <source>
        <dbReference type="ARBA" id="ARBA00025736"/>
    </source>
</evidence>
<comment type="subcellular location">
    <subcellularLocation>
        <location evidence="1">Cell membrane</location>
        <topology evidence="1">Multi-pass membrane protein</topology>
    </subcellularLocation>
</comment>
<evidence type="ECO:0000256" key="3">
    <source>
        <dbReference type="ARBA" id="ARBA00022500"/>
    </source>
</evidence>